<dbReference type="SUPFAM" id="SSF103473">
    <property type="entry name" value="MFS general substrate transporter"/>
    <property type="match status" value="1"/>
</dbReference>
<keyword evidence="4 5" id="KW-0472">Membrane</keyword>
<dbReference type="Pfam" id="PF00083">
    <property type="entry name" value="Sugar_tr"/>
    <property type="match status" value="1"/>
</dbReference>
<comment type="subcellular location">
    <subcellularLocation>
        <location evidence="1">Membrane</location>
        <topology evidence="1">Multi-pass membrane protein</topology>
    </subcellularLocation>
</comment>
<evidence type="ECO:0000256" key="3">
    <source>
        <dbReference type="ARBA" id="ARBA00022989"/>
    </source>
</evidence>
<sequence>MYIAETLATSTRAKGTAVGNLASNISSAVIQYGSGPAFANIGAYFYLVFVFWDLIEFGVIYLYWPETKERTLEELSEVFEAKNPVKKSLEKRDAATVLNTLAVDAAMVEKMDH</sequence>
<dbReference type="InterPro" id="IPR005828">
    <property type="entry name" value="MFS_sugar_transport-like"/>
</dbReference>
<keyword evidence="2 5" id="KW-0812">Transmembrane</keyword>
<dbReference type="PANTHER" id="PTHR48022">
    <property type="entry name" value="PLASTIDIC GLUCOSE TRANSPORTER 4"/>
    <property type="match status" value="1"/>
</dbReference>
<dbReference type="Proteomes" id="UP000714618">
    <property type="component" value="Unassembled WGS sequence"/>
</dbReference>
<evidence type="ECO:0008006" key="8">
    <source>
        <dbReference type="Google" id="ProtNLM"/>
    </source>
</evidence>
<comment type="caution">
    <text evidence="6">The sequence shown here is derived from an EMBL/GenBank/DDBJ whole genome shotgun (WGS) entry which is preliminary data.</text>
</comment>
<reference evidence="6" key="1">
    <citation type="submission" date="2020-06" db="EMBL/GenBank/DDBJ databases">
        <authorList>
            <person name="Onetto C."/>
        </authorList>
    </citation>
    <scope>NUCLEOTIDE SEQUENCE</scope>
</reference>
<accession>A0A9N8PKL1</accession>
<dbReference type="Gene3D" id="1.20.1250.20">
    <property type="entry name" value="MFS general substrate transporter like domains"/>
    <property type="match status" value="1"/>
</dbReference>
<dbReference type="EMBL" id="CAIJEO010000009">
    <property type="protein sequence ID" value="CAD0098663.1"/>
    <property type="molecule type" value="Genomic_DNA"/>
</dbReference>
<evidence type="ECO:0000313" key="7">
    <source>
        <dbReference type="Proteomes" id="UP000714618"/>
    </source>
</evidence>
<dbReference type="InterPro" id="IPR050360">
    <property type="entry name" value="MFS_Sugar_Transporters"/>
</dbReference>
<name>A0A9N8PKL1_9PEZI</name>
<dbReference type="InterPro" id="IPR036259">
    <property type="entry name" value="MFS_trans_sf"/>
</dbReference>
<dbReference type="OrthoDB" id="3941712at2759"/>
<proteinExistence type="predicted"/>
<keyword evidence="3 5" id="KW-1133">Transmembrane helix</keyword>
<dbReference type="PANTHER" id="PTHR48022:SF70">
    <property type="entry name" value="MONOSACCHARIDE TRANSPORTER, PUTATIVE (AFU_ORTHOLOGUE AFUA_5G14540)-RELATED"/>
    <property type="match status" value="1"/>
</dbReference>
<evidence type="ECO:0000256" key="5">
    <source>
        <dbReference type="SAM" id="Phobius"/>
    </source>
</evidence>
<evidence type="ECO:0000256" key="4">
    <source>
        <dbReference type="ARBA" id="ARBA00023136"/>
    </source>
</evidence>
<dbReference type="GO" id="GO:0005351">
    <property type="term" value="F:carbohydrate:proton symporter activity"/>
    <property type="evidence" value="ECO:0007669"/>
    <property type="project" value="TreeGrafter"/>
</dbReference>
<gene>
    <name evidence="6" type="ORF">AWRI4233_LOCUS7487</name>
</gene>
<evidence type="ECO:0000256" key="2">
    <source>
        <dbReference type="ARBA" id="ARBA00022692"/>
    </source>
</evidence>
<evidence type="ECO:0000256" key="1">
    <source>
        <dbReference type="ARBA" id="ARBA00004141"/>
    </source>
</evidence>
<evidence type="ECO:0000313" key="6">
    <source>
        <dbReference type="EMBL" id="CAD0098663.1"/>
    </source>
</evidence>
<feature type="transmembrane region" description="Helical" evidence="5">
    <location>
        <begin position="43"/>
        <end position="64"/>
    </location>
</feature>
<dbReference type="GO" id="GO:0016020">
    <property type="term" value="C:membrane"/>
    <property type="evidence" value="ECO:0007669"/>
    <property type="project" value="UniProtKB-SubCell"/>
</dbReference>
<protein>
    <recommendedName>
        <fullName evidence="8">Major facilitator superfamily (MFS) profile domain-containing protein</fullName>
    </recommendedName>
</protein>
<keyword evidence="7" id="KW-1185">Reference proteome</keyword>
<organism evidence="6 7">
    <name type="scientific">Aureobasidium mustum</name>
    <dbReference type="NCBI Taxonomy" id="2773714"/>
    <lineage>
        <taxon>Eukaryota</taxon>
        <taxon>Fungi</taxon>
        <taxon>Dikarya</taxon>
        <taxon>Ascomycota</taxon>
        <taxon>Pezizomycotina</taxon>
        <taxon>Dothideomycetes</taxon>
        <taxon>Dothideomycetidae</taxon>
        <taxon>Dothideales</taxon>
        <taxon>Saccotheciaceae</taxon>
        <taxon>Aureobasidium</taxon>
    </lineage>
</organism>
<dbReference type="AlphaFoldDB" id="A0A9N8PKL1"/>